<organism evidence="2 3">
    <name type="scientific">Phyllachora maydis</name>
    <dbReference type="NCBI Taxonomy" id="1825666"/>
    <lineage>
        <taxon>Eukaryota</taxon>
        <taxon>Fungi</taxon>
        <taxon>Dikarya</taxon>
        <taxon>Ascomycota</taxon>
        <taxon>Pezizomycotina</taxon>
        <taxon>Sordariomycetes</taxon>
        <taxon>Sordariomycetidae</taxon>
        <taxon>Phyllachorales</taxon>
        <taxon>Phyllachoraceae</taxon>
        <taxon>Phyllachora</taxon>
    </lineage>
</organism>
<feature type="compositionally biased region" description="Polar residues" evidence="1">
    <location>
        <begin position="90"/>
        <end position="103"/>
    </location>
</feature>
<dbReference type="AlphaFoldDB" id="A0AAD9I0R1"/>
<protein>
    <submittedName>
        <fullName evidence="2">Uncharacterized protein</fullName>
    </submittedName>
</protein>
<feature type="compositionally biased region" description="Basic residues" evidence="1">
    <location>
        <begin position="155"/>
        <end position="164"/>
    </location>
</feature>
<accession>A0AAD9I0R1</accession>
<feature type="region of interest" description="Disordered" evidence="1">
    <location>
        <begin position="78"/>
        <end position="170"/>
    </location>
</feature>
<reference evidence="2" key="1">
    <citation type="journal article" date="2023" name="Mol. Plant Microbe Interact.">
        <title>Elucidating the Obligate Nature and Biological Capacity of an Invasive Fungal Corn Pathogen.</title>
        <authorList>
            <person name="MacCready J.S."/>
            <person name="Roggenkamp E.M."/>
            <person name="Gdanetz K."/>
            <person name="Chilvers M.I."/>
        </authorList>
    </citation>
    <scope>NUCLEOTIDE SEQUENCE</scope>
    <source>
        <strain evidence="2">PM02</strain>
    </source>
</reference>
<evidence type="ECO:0000313" key="2">
    <source>
        <dbReference type="EMBL" id="KAK2068454.1"/>
    </source>
</evidence>
<dbReference type="EMBL" id="JAQQPM010000002">
    <property type="protein sequence ID" value="KAK2068454.1"/>
    <property type="molecule type" value="Genomic_DNA"/>
</dbReference>
<keyword evidence="3" id="KW-1185">Reference proteome</keyword>
<name>A0AAD9I0R1_9PEZI</name>
<evidence type="ECO:0000313" key="3">
    <source>
        <dbReference type="Proteomes" id="UP001217918"/>
    </source>
</evidence>
<gene>
    <name evidence="2" type="ORF">P8C59_003090</name>
</gene>
<proteinExistence type="predicted"/>
<evidence type="ECO:0000256" key="1">
    <source>
        <dbReference type="SAM" id="MobiDB-lite"/>
    </source>
</evidence>
<feature type="compositionally biased region" description="Low complexity" evidence="1">
    <location>
        <begin position="135"/>
        <end position="150"/>
    </location>
</feature>
<dbReference type="Proteomes" id="UP001217918">
    <property type="component" value="Unassembled WGS sequence"/>
</dbReference>
<comment type="caution">
    <text evidence="2">The sequence shown here is derived from an EMBL/GenBank/DDBJ whole genome shotgun (WGS) entry which is preliminary data.</text>
</comment>
<sequence>MSYLLTSWRNIGIPTIPLALAPILAEPAKITPAVRRTATCKAKQRKSAKARATAGRAAAAKRRKKCKEAAANAQACKLAKKKDLQRSKRTTSGNTSRYTTNSGLIADKDDNNAYNRAYVPPTDTEKEKEEEEGSSNDNSVNSSTSNSANKGKGSSARKHSKGALRYKDIPPHKRQYVASYPYSPPSTPCTDIYIYYIQVVTAGKGQGPNNA</sequence>